<proteinExistence type="predicted"/>
<protein>
    <submittedName>
        <fullName evidence="1">Uncharacterized protein</fullName>
    </submittedName>
</protein>
<evidence type="ECO:0000313" key="2">
    <source>
        <dbReference type="Proteomes" id="UP000075324"/>
    </source>
</evidence>
<dbReference type="AlphaFoldDB" id="A0A150N444"/>
<dbReference type="Proteomes" id="UP000075324">
    <property type="component" value="Unassembled WGS sequence"/>
</dbReference>
<organism evidence="1 2">
    <name type="scientific">Parageobacillus toebii</name>
    <dbReference type="NCBI Taxonomy" id="153151"/>
    <lineage>
        <taxon>Bacteria</taxon>
        <taxon>Bacillati</taxon>
        <taxon>Bacillota</taxon>
        <taxon>Bacilli</taxon>
        <taxon>Bacillales</taxon>
        <taxon>Anoxybacillaceae</taxon>
        <taxon>Parageobacillus</taxon>
    </lineage>
</organism>
<sequence>MYHRLAVRFYSYGSMQVAVFCHSYNPFFENDKILYYPIRE</sequence>
<comment type="caution">
    <text evidence="1">The sequence shown here is derived from an EMBL/GenBank/DDBJ whole genome shotgun (WGS) entry which is preliminary data.</text>
</comment>
<evidence type="ECO:0000313" key="1">
    <source>
        <dbReference type="EMBL" id="KYD31465.1"/>
    </source>
</evidence>
<gene>
    <name evidence="1" type="ORF">B4110_1401</name>
</gene>
<name>A0A150N444_9BACL</name>
<reference evidence="1 2" key="1">
    <citation type="submission" date="2016-01" db="EMBL/GenBank/DDBJ databases">
        <title>Draft Genome Sequences of Seven Thermophilic Sporeformers Isolated from Foods.</title>
        <authorList>
            <person name="Berendsen E.M."/>
            <person name="Wells-Bennik M.H."/>
            <person name="Krawcyk A.O."/>
            <person name="De Jong A."/>
            <person name="Holsappel S."/>
            <person name="Eijlander R.T."/>
            <person name="Kuipers O.P."/>
        </authorList>
    </citation>
    <scope>NUCLEOTIDE SEQUENCE [LARGE SCALE GENOMIC DNA]</scope>
    <source>
        <strain evidence="1 2">B4110</strain>
    </source>
</reference>
<dbReference type="EMBL" id="LQYW01000036">
    <property type="protein sequence ID" value="KYD31465.1"/>
    <property type="molecule type" value="Genomic_DNA"/>
</dbReference>
<accession>A0A150N444</accession>